<evidence type="ECO:0000256" key="1">
    <source>
        <dbReference type="SAM" id="Phobius"/>
    </source>
</evidence>
<keyword evidence="1" id="KW-1133">Transmembrane helix</keyword>
<sequence length="466" mass="50452">MSPTPLSPLTVLTSLETTSPATVFTLPTIIALILLALLTMFLLGALLAFAFRHRHRQPGTSSATERCDDTFLDLEAGGKKSPFFEVVDTSARSSPSVWTGFTGSRPRITEPTQPWPVHTVSRQACSKIPSYRQILKALTSRRAEPENKRESSTLTGLLRTKDLLDAESQAHAKSWPRTLRKFLSFFKRELPPIVIHPCDGSPAFLYAEDLDSTPASQRARGLLERCEVVAFSPVDYDFEVAFSQSQPAAPSSFMVLSESSAFSSEESDPSHFEALVRSSTPLGMGPADEPASGFVEVSISDATDLRTYRAPSAYKPVLDGVPTVDLGYDVVPSFTTDPSPTVAISSALPSNIVLEEDTSTPSNSSSQSSVTDIISILEDISTESSGSSDSLSLKTSFSDDSMALQPSRKDFSRAFHGTIKRVSLQLSDVDLDLGPDGAFSRSTYYGVLGEYHVRRVRDSVAAGDTL</sequence>
<protein>
    <submittedName>
        <fullName evidence="2">Uncharacterized protein</fullName>
    </submittedName>
</protein>
<proteinExistence type="predicted"/>
<reference evidence="2 3" key="1">
    <citation type="journal article" date="2019" name="Nat. Ecol. Evol.">
        <title>Megaphylogeny resolves global patterns of mushroom evolution.</title>
        <authorList>
            <person name="Varga T."/>
            <person name="Krizsan K."/>
            <person name="Foldi C."/>
            <person name="Dima B."/>
            <person name="Sanchez-Garcia M."/>
            <person name="Sanchez-Ramirez S."/>
            <person name="Szollosi G.J."/>
            <person name="Szarkandi J.G."/>
            <person name="Papp V."/>
            <person name="Albert L."/>
            <person name="Andreopoulos W."/>
            <person name="Angelini C."/>
            <person name="Antonin V."/>
            <person name="Barry K.W."/>
            <person name="Bougher N.L."/>
            <person name="Buchanan P."/>
            <person name="Buyck B."/>
            <person name="Bense V."/>
            <person name="Catcheside P."/>
            <person name="Chovatia M."/>
            <person name="Cooper J."/>
            <person name="Damon W."/>
            <person name="Desjardin D."/>
            <person name="Finy P."/>
            <person name="Geml J."/>
            <person name="Haridas S."/>
            <person name="Hughes K."/>
            <person name="Justo A."/>
            <person name="Karasinski D."/>
            <person name="Kautmanova I."/>
            <person name="Kiss B."/>
            <person name="Kocsube S."/>
            <person name="Kotiranta H."/>
            <person name="LaButti K.M."/>
            <person name="Lechner B.E."/>
            <person name="Liimatainen K."/>
            <person name="Lipzen A."/>
            <person name="Lukacs Z."/>
            <person name="Mihaltcheva S."/>
            <person name="Morgado L.N."/>
            <person name="Niskanen T."/>
            <person name="Noordeloos M.E."/>
            <person name="Ohm R.A."/>
            <person name="Ortiz-Santana B."/>
            <person name="Ovrebo C."/>
            <person name="Racz N."/>
            <person name="Riley R."/>
            <person name="Savchenko A."/>
            <person name="Shiryaev A."/>
            <person name="Soop K."/>
            <person name="Spirin V."/>
            <person name="Szebenyi C."/>
            <person name="Tomsovsky M."/>
            <person name="Tulloss R.E."/>
            <person name="Uehling J."/>
            <person name="Grigoriev I.V."/>
            <person name="Vagvolgyi C."/>
            <person name="Papp T."/>
            <person name="Martin F.M."/>
            <person name="Miettinen O."/>
            <person name="Hibbett D.S."/>
            <person name="Nagy L.G."/>
        </authorList>
    </citation>
    <scope>NUCLEOTIDE SEQUENCE [LARGE SCALE GENOMIC DNA]</scope>
    <source>
        <strain evidence="2 3">HHB13444</strain>
    </source>
</reference>
<keyword evidence="3" id="KW-1185">Reference proteome</keyword>
<dbReference type="EMBL" id="ML211371">
    <property type="protein sequence ID" value="TFK83707.1"/>
    <property type="molecule type" value="Genomic_DNA"/>
</dbReference>
<name>A0A5C3P4A4_9APHY</name>
<dbReference type="AlphaFoldDB" id="A0A5C3P4A4"/>
<feature type="transmembrane region" description="Helical" evidence="1">
    <location>
        <begin position="29"/>
        <end position="51"/>
    </location>
</feature>
<accession>A0A5C3P4A4</accession>
<organism evidence="2 3">
    <name type="scientific">Polyporus arcularius HHB13444</name>
    <dbReference type="NCBI Taxonomy" id="1314778"/>
    <lineage>
        <taxon>Eukaryota</taxon>
        <taxon>Fungi</taxon>
        <taxon>Dikarya</taxon>
        <taxon>Basidiomycota</taxon>
        <taxon>Agaricomycotina</taxon>
        <taxon>Agaricomycetes</taxon>
        <taxon>Polyporales</taxon>
        <taxon>Polyporaceae</taxon>
        <taxon>Polyporus</taxon>
    </lineage>
</organism>
<evidence type="ECO:0000313" key="3">
    <source>
        <dbReference type="Proteomes" id="UP000308197"/>
    </source>
</evidence>
<keyword evidence="1" id="KW-0812">Transmembrane</keyword>
<gene>
    <name evidence="2" type="ORF">K466DRAFT_602625</name>
</gene>
<dbReference type="Proteomes" id="UP000308197">
    <property type="component" value="Unassembled WGS sequence"/>
</dbReference>
<dbReference type="InParanoid" id="A0A5C3P4A4"/>
<keyword evidence="1" id="KW-0472">Membrane</keyword>
<evidence type="ECO:0000313" key="2">
    <source>
        <dbReference type="EMBL" id="TFK83707.1"/>
    </source>
</evidence>